<gene>
    <name evidence="3" type="ORF">FAES_3453</name>
</gene>
<dbReference type="GO" id="GO:0006508">
    <property type="term" value="P:proteolysis"/>
    <property type="evidence" value="ECO:0007669"/>
    <property type="project" value="InterPro"/>
</dbReference>
<dbReference type="eggNOG" id="COG1404">
    <property type="taxonomic scope" value="Bacteria"/>
</dbReference>
<organism evidence="3 4">
    <name type="scientific">Fibrella aestuarina BUZ 2</name>
    <dbReference type="NCBI Taxonomy" id="1166018"/>
    <lineage>
        <taxon>Bacteria</taxon>
        <taxon>Pseudomonadati</taxon>
        <taxon>Bacteroidota</taxon>
        <taxon>Cytophagia</taxon>
        <taxon>Cytophagales</taxon>
        <taxon>Spirosomataceae</taxon>
        <taxon>Fibrella</taxon>
    </lineage>
</organism>
<sequence length="554" mass="59561">MPQPPIPFPPVSDRADDDAQPTAGTATETLATVVIKFQEAVSLVDVFPVEQSAHSGVKASFRLSVDYLVSSQFARVFYGQLDDYKPVGIGEFWQYVSATGGTLVPLLNHTEPSLLLKLLERAYNQPNRMKSGYKVTRMDSVPLQSANPFTYFKVVCPLDRAVELEKALQAFTPDGKTKAPLLELAYVRGEFVGAGSRPSTATNPTDFRSLLNVPNTPFPADSSSRLHIVDQGWSPHRAYNHRLTLDQRSIRFPATDSVPEALIPHGCRVLGVLIGDDSIVKGVVPGVAVNLYSAYDDAGLTRIDDALAHAFDAATANDVILLELALVQLHKLDVLFPSGAGTTYYPLDTDQACYDLIWLATNELGLTIVEPAGNSSLDLDALDRYFATQQRRINPTDTVDYEANYSPTGRLAEGQIIHRARYVSNQLPSDPSQLVSPDSGAIVVGAATVKASKWVNSSSFGTRIDCVAPGEGLKTTDTNNGYLSSFGMTSGASALLAGFIVYLKAKQSGLTALSVRRLLRGAAQGNTTQSPVSLHGAVKFPNLGALLEQFAGGV</sequence>
<dbReference type="Proteomes" id="UP000011058">
    <property type="component" value="Chromosome"/>
</dbReference>
<dbReference type="InterPro" id="IPR036852">
    <property type="entry name" value="Peptidase_S8/S53_dom_sf"/>
</dbReference>
<reference evidence="3 4" key="1">
    <citation type="journal article" date="2012" name="J. Bacteriol.">
        <title>Genome Sequence of Fibrella aestuarina BUZ 2T, a Filamentous Marine Bacterium.</title>
        <authorList>
            <person name="Filippini M."/>
            <person name="Qi W."/>
            <person name="Blom J."/>
            <person name="Goesmann A."/>
            <person name="Smits T.H."/>
            <person name="Bagheri H.C."/>
        </authorList>
    </citation>
    <scope>NUCLEOTIDE SEQUENCE [LARGE SCALE GENOMIC DNA]</scope>
    <source>
        <strain evidence="4">BUZ 2T</strain>
    </source>
</reference>
<feature type="domain" description="Peptidase S8/S53" evidence="2">
    <location>
        <begin position="250"/>
        <end position="526"/>
    </location>
</feature>
<dbReference type="Gene3D" id="3.40.50.200">
    <property type="entry name" value="Peptidase S8/S53 domain"/>
    <property type="match status" value="1"/>
</dbReference>
<dbReference type="GO" id="GO:0004252">
    <property type="term" value="F:serine-type endopeptidase activity"/>
    <property type="evidence" value="ECO:0007669"/>
    <property type="project" value="InterPro"/>
</dbReference>
<dbReference type="OrthoDB" id="1055762at2"/>
<protein>
    <recommendedName>
        <fullName evidence="2">Peptidase S8/S53 domain-containing protein</fullName>
    </recommendedName>
</protein>
<evidence type="ECO:0000259" key="2">
    <source>
        <dbReference type="Pfam" id="PF00082"/>
    </source>
</evidence>
<evidence type="ECO:0000313" key="3">
    <source>
        <dbReference type="EMBL" id="CCH01460.1"/>
    </source>
</evidence>
<keyword evidence="4" id="KW-1185">Reference proteome</keyword>
<accession>I0KBF7</accession>
<feature type="region of interest" description="Disordered" evidence="1">
    <location>
        <begin position="1"/>
        <end position="22"/>
    </location>
</feature>
<dbReference type="HOGENOM" id="CLU_491560_0_0_10"/>
<dbReference type="Pfam" id="PF00082">
    <property type="entry name" value="Peptidase_S8"/>
    <property type="match status" value="1"/>
</dbReference>
<dbReference type="KEGG" id="fae:FAES_3453"/>
<name>I0KBF7_9BACT</name>
<dbReference type="InterPro" id="IPR000209">
    <property type="entry name" value="Peptidase_S8/S53_dom"/>
</dbReference>
<evidence type="ECO:0000256" key="1">
    <source>
        <dbReference type="SAM" id="MobiDB-lite"/>
    </source>
</evidence>
<dbReference type="SUPFAM" id="SSF52743">
    <property type="entry name" value="Subtilisin-like"/>
    <property type="match status" value="1"/>
</dbReference>
<dbReference type="RefSeq" id="WP_015332559.1">
    <property type="nucleotide sequence ID" value="NC_020054.1"/>
</dbReference>
<feature type="compositionally biased region" description="Pro residues" evidence="1">
    <location>
        <begin position="1"/>
        <end position="10"/>
    </location>
</feature>
<dbReference type="EMBL" id="HE796683">
    <property type="protein sequence ID" value="CCH01460.1"/>
    <property type="molecule type" value="Genomic_DNA"/>
</dbReference>
<dbReference type="STRING" id="1166018.FAES_3453"/>
<dbReference type="AlphaFoldDB" id="I0KBF7"/>
<evidence type="ECO:0000313" key="4">
    <source>
        <dbReference type="Proteomes" id="UP000011058"/>
    </source>
</evidence>
<proteinExistence type="predicted"/>